<keyword evidence="3" id="KW-1185">Reference proteome</keyword>
<evidence type="ECO:0000313" key="3">
    <source>
        <dbReference type="Proteomes" id="UP000236641"/>
    </source>
</evidence>
<proteinExistence type="predicted"/>
<dbReference type="RefSeq" id="WP_103052695.1">
    <property type="nucleotide sequence ID" value="NZ_POWF01000008.1"/>
</dbReference>
<dbReference type="AlphaFoldDB" id="A0A2K1DWQ1"/>
<comment type="caution">
    <text evidence="2">The sequence shown here is derived from an EMBL/GenBank/DDBJ whole genome shotgun (WGS) entry which is preliminary data.</text>
</comment>
<keyword evidence="1" id="KW-0732">Signal</keyword>
<accession>A0A2K1DWQ1</accession>
<evidence type="ECO:0000313" key="2">
    <source>
        <dbReference type="EMBL" id="PNQ72451.1"/>
    </source>
</evidence>
<dbReference type="Proteomes" id="UP000236641">
    <property type="component" value="Unassembled WGS sequence"/>
</dbReference>
<feature type="chain" id="PRO_5014459017" evidence="1">
    <location>
        <begin position="21"/>
        <end position="154"/>
    </location>
</feature>
<reference evidence="2 3" key="1">
    <citation type="submission" date="2018-01" db="EMBL/GenBank/DDBJ databases">
        <title>The draft genome of Hanstruepera neustonica JCM19743.</title>
        <authorList>
            <person name="He R.-H."/>
            <person name="Du Z.-J."/>
        </authorList>
    </citation>
    <scope>NUCLEOTIDE SEQUENCE [LARGE SCALE GENOMIC DNA]</scope>
    <source>
        <strain evidence="2 3">JCM19743</strain>
    </source>
</reference>
<protein>
    <submittedName>
        <fullName evidence="2">Uncharacterized protein</fullName>
    </submittedName>
</protein>
<gene>
    <name evidence="2" type="ORF">C1T31_11705</name>
</gene>
<organism evidence="2 3">
    <name type="scientific">Hanstruepera neustonica</name>
    <dbReference type="NCBI Taxonomy" id="1445657"/>
    <lineage>
        <taxon>Bacteria</taxon>
        <taxon>Pseudomonadati</taxon>
        <taxon>Bacteroidota</taxon>
        <taxon>Flavobacteriia</taxon>
        <taxon>Flavobacteriales</taxon>
        <taxon>Flavobacteriaceae</taxon>
        <taxon>Hanstruepera</taxon>
    </lineage>
</organism>
<dbReference type="EMBL" id="POWF01000008">
    <property type="protein sequence ID" value="PNQ72451.1"/>
    <property type="molecule type" value="Genomic_DNA"/>
</dbReference>
<evidence type="ECO:0000256" key="1">
    <source>
        <dbReference type="SAM" id="SignalP"/>
    </source>
</evidence>
<feature type="signal peptide" evidence="1">
    <location>
        <begin position="1"/>
        <end position="20"/>
    </location>
</feature>
<sequence length="154" mass="16550">MVKKVLFSFAFSLIFLISFSQVGIGTTTPLSTLDINGNFSVKVVNLTGDGNGGTGTYVDIDDGVYISVSPQATDDEFRLPDATMFPGRVYIIRNIQDTVTAKISTSGGLLFSSGSTTNGATAVYLYEYAPGNDYKKSIIVLSDGANWTYFFGLF</sequence>
<dbReference type="OrthoDB" id="1251128at2"/>
<name>A0A2K1DWQ1_9FLAO</name>